<dbReference type="InterPro" id="IPR051677">
    <property type="entry name" value="AfsR-DnrI-RedD_regulator"/>
</dbReference>
<feature type="DNA-binding region" description="OmpR/PhoB-type" evidence="4">
    <location>
        <begin position="1"/>
        <end position="68"/>
    </location>
</feature>
<dbReference type="SMART" id="SM01043">
    <property type="entry name" value="BTAD"/>
    <property type="match status" value="1"/>
</dbReference>
<keyword evidence="1" id="KW-0805">Transcription regulation</keyword>
<dbReference type="Pfam" id="PF13191">
    <property type="entry name" value="AAA_16"/>
    <property type="match status" value="1"/>
</dbReference>
<protein>
    <submittedName>
        <fullName evidence="6">BTAD domain-containing putative transcriptional regulator</fullName>
    </submittedName>
</protein>
<dbReference type="EMBL" id="JBHSNW010000008">
    <property type="protein sequence ID" value="MFC5816955.1"/>
    <property type="molecule type" value="Genomic_DNA"/>
</dbReference>
<dbReference type="InterPro" id="IPR001867">
    <property type="entry name" value="OmpR/PhoB-type_DNA-bd"/>
</dbReference>
<organism evidence="6 7">
    <name type="scientific">Nonomuraea harbinensis</name>
    <dbReference type="NCBI Taxonomy" id="1286938"/>
    <lineage>
        <taxon>Bacteria</taxon>
        <taxon>Bacillati</taxon>
        <taxon>Actinomycetota</taxon>
        <taxon>Actinomycetes</taxon>
        <taxon>Streptosporangiales</taxon>
        <taxon>Streptosporangiaceae</taxon>
        <taxon>Nonomuraea</taxon>
    </lineage>
</organism>
<keyword evidence="2 4" id="KW-0238">DNA-binding</keyword>
<reference evidence="7" key="1">
    <citation type="journal article" date="2019" name="Int. J. Syst. Evol. Microbiol.">
        <title>The Global Catalogue of Microorganisms (GCM) 10K type strain sequencing project: providing services to taxonomists for standard genome sequencing and annotation.</title>
        <authorList>
            <consortium name="The Broad Institute Genomics Platform"/>
            <consortium name="The Broad Institute Genome Sequencing Center for Infectious Disease"/>
            <person name="Wu L."/>
            <person name="Ma J."/>
        </authorList>
    </citation>
    <scope>NUCLEOTIDE SEQUENCE [LARGE SCALE GENOMIC DNA]</scope>
    <source>
        <strain evidence="7">CGMCC 4.7106</strain>
    </source>
</reference>
<evidence type="ECO:0000256" key="3">
    <source>
        <dbReference type="ARBA" id="ARBA00023163"/>
    </source>
</evidence>
<dbReference type="InterPro" id="IPR041664">
    <property type="entry name" value="AAA_16"/>
</dbReference>
<dbReference type="InterPro" id="IPR003593">
    <property type="entry name" value="AAA+_ATPase"/>
</dbReference>
<gene>
    <name evidence="6" type="ORF">ACFPUY_17810</name>
</gene>
<dbReference type="RefSeq" id="WP_219549390.1">
    <property type="nucleotide sequence ID" value="NZ_JAHKRN010000047.1"/>
</dbReference>
<comment type="caution">
    <text evidence="6">The sequence shown here is derived from an EMBL/GenBank/DDBJ whole genome shotgun (WGS) entry which is preliminary data.</text>
</comment>
<proteinExistence type="predicted"/>
<keyword evidence="3" id="KW-0804">Transcription</keyword>
<dbReference type="PANTHER" id="PTHR35807:SF1">
    <property type="entry name" value="TRANSCRIPTIONAL REGULATOR REDD"/>
    <property type="match status" value="1"/>
</dbReference>
<dbReference type="CDD" id="cd15831">
    <property type="entry name" value="BTAD"/>
    <property type="match status" value="1"/>
</dbReference>
<evidence type="ECO:0000256" key="2">
    <source>
        <dbReference type="ARBA" id="ARBA00023125"/>
    </source>
</evidence>
<dbReference type="InterPro" id="IPR019734">
    <property type="entry name" value="TPR_rpt"/>
</dbReference>
<accession>A0ABW1BWN0</accession>
<evidence type="ECO:0000313" key="6">
    <source>
        <dbReference type="EMBL" id="MFC5816955.1"/>
    </source>
</evidence>
<dbReference type="Proteomes" id="UP001596096">
    <property type="component" value="Unassembled WGS sequence"/>
</dbReference>
<dbReference type="SMART" id="SM00028">
    <property type="entry name" value="TPR"/>
    <property type="match status" value="6"/>
</dbReference>
<dbReference type="PANTHER" id="PTHR35807">
    <property type="entry name" value="TRANSCRIPTIONAL REGULATOR REDD-RELATED"/>
    <property type="match status" value="1"/>
</dbReference>
<evidence type="ECO:0000256" key="1">
    <source>
        <dbReference type="ARBA" id="ARBA00023015"/>
    </source>
</evidence>
<dbReference type="CDD" id="cd02019">
    <property type="entry name" value="NK"/>
    <property type="match status" value="1"/>
</dbReference>
<evidence type="ECO:0000313" key="7">
    <source>
        <dbReference type="Proteomes" id="UP001596096"/>
    </source>
</evidence>
<name>A0ABW1BWN0_9ACTN</name>
<evidence type="ECO:0000259" key="5">
    <source>
        <dbReference type="PROSITE" id="PS51755"/>
    </source>
</evidence>
<dbReference type="SMART" id="SM00382">
    <property type="entry name" value="AAA"/>
    <property type="match status" value="1"/>
</dbReference>
<dbReference type="Pfam" id="PF13424">
    <property type="entry name" value="TPR_12"/>
    <property type="match status" value="2"/>
</dbReference>
<dbReference type="PROSITE" id="PS51755">
    <property type="entry name" value="OMPR_PHOB"/>
    <property type="match status" value="1"/>
</dbReference>
<feature type="domain" description="OmpR/PhoB-type" evidence="5">
    <location>
        <begin position="1"/>
        <end position="68"/>
    </location>
</feature>
<dbReference type="Pfam" id="PF03704">
    <property type="entry name" value="BTAD"/>
    <property type="match status" value="1"/>
</dbReference>
<sequence>MRLPPKPRAVLTTLLLHPNTVVSKDRLVMSVWDDPPRSAWANLQSYVSLLRRAAIEVETHDQGYRLPLTPARLDLLAFGDAVRQARRQVALGNVDDALPLFEQAFLLWRGRPAEGAALGAALTPRISELEEQATSARLDWIDLRLRSDRHAELVGEVTALVEAAPLSERLWHRLMLALHRAGRRAEALEAYRRARSVLVSELGVEPGQELRDLHAALLDDAPAQRPPAPGRVVPGPASVCLLPPDVADFVGRDREARAMVEALRGTGTRSAAPLIVVVSGPPGVGKSTLAVHVSHRMREHYPDGQLFVRLDGASPAPRDPADLLAELLRALGVDGVMMPAAVEDRAALYRARIADRAVLVLLDDAGGEAQVQPLLPGTSRSAVVVTSRGPLPMLAGATALTLDVPSPADAREFLAEVVGADRVESAAEAAETIVRACGRLPLALRIAGARLVTRPAWPLAELAHRLTDASTRLDELRSGRLSIRRPFAMSYATLSDEARRAFQAFGHLGVDGVAAWSIGALLGEPARVVDHALEELTAAGLLTADEIDGAAQPRYHMHDLLRCFASELSGAESRSDALGRLAAEALARVTAASWELPHAVAPPRAQIPAPPSAEGRAWLLAERAVLVSAIEATAEAGMVSVAADLAYAFSAFGTVRGFHDDTGHVLDAVIRSARRHGDTRTETHTRLVRADVEIDRRRSHTVEPEFRALLAHFEAVADHHAGGYALVGLASCQFESGELEQALSNASKALSALRSAGDAHGMLAAWMVVAGVAVLQGRYDDIIRTCRRALEIATDDRSKVHRAGFLRGLGIACYETGRVEEAIGHYQASLDLSRELQWPKGVRATLRRLGEAHAALGRFDRAEGMLRESMEMCARAGDAQGEALTAFALGELCRRRGDERGALEYFTSCRARLGSTDGVWRTRTEHEIARSTAALSGPA</sequence>
<dbReference type="Pfam" id="PF00486">
    <property type="entry name" value="Trans_reg_C"/>
    <property type="match status" value="1"/>
</dbReference>
<evidence type="ECO:0000256" key="4">
    <source>
        <dbReference type="PROSITE-ProRule" id="PRU01091"/>
    </source>
</evidence>
<keyword evidence="7" id="KW-1185">Reference proteome</keyword>
<dbReference type="InterPro" id="IPR005158">
    <property type="entry name" value="BTAD"/>
</dbReference>